<dbReference type="EMBL" id="JADBGQ010000007">
    <property type="protein sequence ID" value="KAG5389140.1"/>
    <property type="molecule type" value="Genomic_DNA"/>
</dbReference>
<reference evidence="1 2" key="1">
    <citation type="submission" date="2021-03" db="EMBL/GenBank/DDBJ databases">
        <authorList>
            <person name="King G.J."/>
            <person name="Bancroft I."/>
            <person name="Baten A."/>
            <person name="Bloomfield J."/>
            <person name="Borpatragohain P."/>
            <person name="He Z."/>
            <person name="Irish N."/>
            <person name="Irwin J."/>
            <person name="Liu K."/>
            <person name="Mauleon R.P."/>
            <person name="Moore J."/>
            <person name="Morris R."/>
            <person name="Ostergaard L."/>
            <person name="Wang B."/>
            <person name="Wells R."/>
        </authorList>
    </citation>
    <scope>NUCLEOTIDE SEQUENCE [LARGE SCALE GENOMIC DNA]</scope>
    <source>
        <strain evidence="1">R-o-18</strain>
        <tissue evidence="1">Leaf</tissue>
    </source>
</reference>
<name>A0ABQ7LU82_BRACM</name>
<evidence type="ECO:0000313" key="2">
    <source>
        <dbReference type="Proteomes" id="UP000823674"/>
    </source>
</evidence>
<organism evidence="1 2">
    <name type="scientific">Brassica rapa subsp. trilocularis</name>
    <dbReference type="NCBI Taxonomy" id="1813537"/>
    <lineage>
        <taxon>Eukaryota</taxon>
        <taxon>Viridiplantae</taxon>
        <taxon>Streptophyta</taxon>
        <taxon>Embryophyta</taxon>
        <taxon>Tracheophyta</taxon>
        <taxon>Spermatophyta</taxon>
        <taxon>Magnoliopsida</taxon>
        <taxon>eudicotyledons</taxon>
        <taxon>Gunneridae</taxon>
        <taxon>Pentapetalae</taxon>
        <taxon>rosids</taxon>
        <taxon>malvids</taxon>
        <taxon>Brassicales</taxon>
        <taxon>Brassicaceae</taxon>
        <taxon>Brassiceae</taxon>
        <taxon>Brassica</taxon>
    </lineage>
</organism>
<keyword evidence="2" id="KW-1185">Reference proteome</keyword>
<sequence length="167" mass="18976">MHRSGFFLFTILLEDGEDEVVVFRSVSSGSGGGRDEGESRLASGDCLPRRDPQLQQVMGSTFVFYSSILFEKRQIKDCERFKNQKSSHLSCSLRLIALKNNEIAGLENPYYHNTVFTKTSHMIDKDKLILKMAIGSRSNKRSWSMMKGSQKERRDSSRVLINLFGGQ</sequence>
<protein>
    <submittedName>
        <fullName evidence="1">Uncharacterized protein</fullName>
    </submittedName>
</protein>
<gene>
    <name evidence="1" type="primary">A08g506630.1_BraROA</name>
    <name evidence="1" type="ORF">IGI04_030681</name>
</gene>
<accession>A0ABQ7LU82</accession>
<evidence type="ECO:0000313" key="1">
    <source>
        <dbReference type="EMBL" id="KAG5389140.1"/>
    </source>
</evidence>
<comment type="caution">
    <text evidence="1">The sequence shown here is derived from an EMBL/GenBank/DDBJ whole genome shotgun (WGS) entry which is preliminary data.</text>
</comment>
<proteinExistence type="predicted"/>
<dbReference type="Proteomes" id="UP000823674">
    <property type="component" value="Chromosome A08"/>
</dbReference>